<protein>
    <submittedName>
        <fullName evidence="2">Mobile element protein</fullName>
    </submittedName>
</protein>
<reference evidence="3" key="1">
    <citation type="submission" date="2017-04" db="EMBL/GenBank/DDBJ databases">
        <title>Genome evolution of the luminous symbionts of deep sea anglerfish.</title>
        <authorList>
            <person name="Hendry T.A."/>
        </authorList>
    </citation>
    <scope>NUCLEOTIDE SEQUENCE [LARGE SCALE GENOMIC DNA]</scope>
</reference>
<dbReference type="AlphaFoldDB" id="A0A2A5SZ05"/>
<evidence type="ECO:0000313" key="2">
    <source>
        <dbReference type="EMBL" id="PCS21144.1"/>
    </source>
</evidence>
<feature type="domain" description="Transposase IS4-like" evidence="1">
    <location>
        <begin position="13"/>
        <end position="120"/>
    </location>
</feature>
<dbReference type="Pfam" id="PF01609">
    <property type="entry name" value="DDE_Tnp_1"/>
    <property type="match status" value="1"/>
</dbReference>
<dbReference type="InterPro" id="IPR053172">
    <property type="entry name" value="Tn903_transposase"/>
</dbReference>
<name>A0A2A5SZ05_9GAMM</name>
<sequence length="127" mass="14679">MTKVNGKHVNTVKEKQRIWRKLHLANDEYTHEVIAAKVILVFVGNNEILPILFNPLRRKIQQVSADGAYDTRAYHHVLKNQGITPSMPPRSNAGYWEEWHPRKEVVKVLKEDTLAEWKSTGVIINSQ</sequence>
<dbReference type="Proteomes" id="UP000219020">
    <property type="component" value="Unassembled WGS sequence"/>
</dbReference>
<dbReference type="PANTHER" id="PTHR34631:SF3">
    <property type="entry name" value="ISSOD12 TRANSPOSASE TNPA_ISSOD12"/>
    <property type="match status" value="1"/>
</dbReference>
<dbReference type="GO" id="GO:0006313">
    <property type="term" value="P:DNA transposition"/>
    <property type="evidence" value="ECO:0007669"/>
    <property type="project" value="InterPro"/>
</dbReference>
<organism evidence="2 3">
    <name type="scientific">Candidatus Enterovibrio escicola</name>
    <dbReference type="NCBI Taxonomy" id="1927127"/>
    <lineage>
        <taxon>Bacteria</taxon>
        <taxon>Pseudomonadati</taxon>
        <taxon>Pseudomonadota</taxon>
        <taxon>Gammaproteobacteria</taxon>
        <taxon>Vibrionales</taxon>
        <taxon>Vibrionaceae</taxon>
        <taxon>Enterovibrio</taxon>
    </lineage>
</organism>
<evidence type="ECO:0000259" key="1">
    <source>
        <dbReference type="Pfam" id="PF01609"/>
    </source>
</evidence>
<proteinExistence type="predicted"/>
<gene>
    <name evidence="2" type="ORF">BTN49_3291</name>
</gene>
<dbReference type="GO" id="GO:0004803">
    <property type="term" value="F:transposase activity"/>
    <property type="evidence" value="ECO:0007669"/>
    <property type="project" value="InterPro"/>
</dbReference>
<dbReference type="GO" id="GO:0003677">
    <property type="term" value="F:DNA binding"/>
    <property type="evidence" value="ECO:0007669"/>
    <property type="project" value="InterPro"/>
</dbReference>
<comment type="caution">
    <text evidence="2">The sequence shown here is derived from an EMBL/GenBank/DDBJ whole genome shotgun (WGS) entry which is preliminary data.</text>
</comment>
<keyword evidence="3" id="KW-1185">Reference proteome</keyword>
<dbReference type="EMBL" id="NBYY01000039">
    <property type="protein sequence ID" value="PCS21144.1"/>
    <property type="molecule type" value="Genomic_DNA"/>
</dbReference>
<accession>A0A2A5SZ05</accession>
<evidence type="ECO:0000313" key="3">
    <source>
        <dbReference type="Proteomes" id="UP000219020"/>
    </source>
</evidence>
<dbReference type="InterPro" id="IPR002559">
    <property type="entry name" value="Transposase_11"/>
</dbReference>
<dbReference type="PANTHER" id="PTHR34631">
    <property type="match status" value="1"/>
</dbReference>